<dbReference type="PANTHER" id="PTHR47706:SF6">
    <property type="entry name" value="NMRA-LIKE FAMILY PROTEIN (AFU_ORTHOLOGUE AFUA_6G00280)"/>
    <property type="match status" value="1"/>
</dbReference>
<evidence type="ECO:0000256" key="1">
    <source>
        <dbReference type="ARBA" id="ARBA00022857"/>
    </source>
</evidence>
<dbReference type="EMBL" id="CAAKMV010000120">
    <property type="protein sequence ID" value="VIO55627.1"/>
    <property type="molecule type" value="Genomic_DNA"/>
</dbReference>
<accession>A0A4U9EFC3</accession>
<gene>
    <name evidence="4" type="ORF">FUG_LOCUS170518</name>
</gene>
<proteinExistence type="predicted"/>
<dbReference type="InterPro" id="IPR036291">
    <property type="entry name" value="NAD(P)-bd_dom_sf"/>
</dbReference>
<dbReference type="Gene3D" id="3.90.25.10">
    <property type="entry name" value="UDP-galactose 4-epimerase, domain 1"/>
    <property type="match status" value="1"/>
</dbReference>
<protein>
    <recommendedName>
        <fullName evidence="3">NmrA-like domain-containing protein</fullName>
    </recommendedName>
</protein>
<name>A0A4U9EFC3_GIBZA</name>
<dbReference type="Gene3D" id="3.40.50.720">
    <property type="entry name" value="NAD(P)-binding Rossmann-like Domain"/>
    <property type="match status" value="1"/>
</dbReference>
<organism evidence="4">
    <name type="scientific">Gibberella zeae</name>
    <name type="common">Wheat head blight fungus</name>
    <name type="synonym">Fusarium graminearum</name>
    <dbReference type="NCBI Taxonomy" id="5518"/>
    <lineage>
        <taxon>Eukaryota</taxon>
        <taxon>Fungi</taxon>
        <taxon>Dikarya</taxon>
        <taxon>Ascomycota</taxon>
        <taxon>Pezizomycotina</taxon>
        <taxon>Sordariomycetes</taxon>
        <taxon>Hypocreomycetidae</taxon>
        <taxon>Hypocreales</taxon>
        <taxon>Nectriaceae</taxon>
        <taxon>Fusarium</taxon>
    </lineage>
</organism>
<evidence type="ECO:0000259" key="3">
    <source>
        <dbReference type="Pfam" id="PF05368"/>
    </source>
</evidence>
<dbReference type="PANTHER" id="PTHR47706">
    <property type="entry name" value="NMRA-LIKE FAMILY PROTEIN"/>
    <property type="match status" value="1"/>
</dbReference>
<evidence type="ECO:0000313" key="4">
    <source>
        <dbReference type="EMBL" id="VIO55627.1"/>
    </source>
</evidence>
<dbReference type="InterPro" id="IPR051609">
    <property type="entry name" value="NmrA/Isoflavone_reductase-like"/>
</dbReference>
<evidence type="ECO:0000256" key="2">
    <source>
        <dbReference type="ARBA" id="ARBA00023002"/>
    </source>
</evidence>
<dbReference type="AlphaFoldDB" id="A0A4U9EFC3"/>
<keyword evidence="1" id="KW-0521">NADP</keyword>
<dbReference type="SUPFAM" id="SSF51735">
    <property type="entry name" value="NAD(P)-binding Rossmann-fold domains"/>
    <property type="match status" value="1"/>
</dbReference>
<dbReference type="GO" id="GO:0016491">
    <property type="term" value="F:oxidoreductase activity"/>
    <property type="evidence" value="ECO:0007669"/>
    <property type="project" value="UniProtKB-KW"/>
</dbReference>
<keyword evidence="2" id="KW-0560">Oxidoreductase</keyword>
<feature type="domain" description="NmrA-like" evidence="3">
    <location>
        <begin position="2"/>
        <end position="104"/>
    </location>
</feature>
<sequence>MKVAIIGATGQTGTSIVNGLLASTETQFDITALVRPSSLKKPNVMELQGKGVNIMSFNINDPEDHLAAQLKGIEVFIASCLLDETILANAAKKAGVKRYIPCFFATVMPRGVQKSRDNVSSPTPILYSDSKGLINRLRVQKENVLDHIQRLHLPYTVIDVGWWYQVGLPRLPSGRIDRNLFLYNSAIGGSGDIPSARTDCRDVGIYVARIITDPRTLNQKVFAYTELRTQHELYDAVEKISGEKLERKYRTVKEIDDAIARTKDNPKEIFEYSMLAYQKSFDVMGENTPEYARYRGYQIGKDLYPDVKGTSFEDFFKETLRTGLPPMYEEYADLTSDFVYKGEGTME</sequence>
<reference evidence="4" key="1">
    <citation type="submission" date="2019-04" db="EMBL/GenBank/DDBJ databases">
        <authorList>
            <person name="Melise S."/>
            <person name="Noan J."/>
            <person name="Okalmin O."/>
        </authorList>
    </citation>
    <scope>NUCLEOTIDE SEQUENCE</scope>
    <source>
        <strain evidence="4">FN9</strain>
    </source>
</reference>
<dbReference type="Pfam" id="PF05368">
    <property type="entry name" value="NmrA"/>
    <property type="match status" value="1"/>
</dbReference>
<dbReference type="InterPro" id="IPR008030">
    <property type="entry name" value="NmrA-like"/>
</dbReference>